<dbReference type="GO" id="GO:0030170">
    <property type="term" value="F:pyridoxal phosphate binding"/>
    <property type="evidence" value="ECO:0007669"/>
    <property type="project" value="UniProtKB-UniRule"/>
</dbReference>
<dbReference type="InterPro" id="IPR015421">
    <property type="entry name" value="PyrdxlP-dep_Trfase_major"/>
</dbReference>
<reference evidence="6" key="1">
    <citation type="journal article" date="2010" name="Science">
        <title>The genome of the Western clawed frog Xenopus tropicalis.</title>
        <authorList>
            <person name="Hellsten U."/>
            <person name="Harland R.M."/>
            <person name="Gilchrist M.J."/>
            <person name="Hendrix D."/>
            <person name="Jurka J."/>
            <person name="Kapitonov V."/>
            <person name="Ovcharenko I."/>
            <person name="Putnam N.H."/>
            <person name="Shu S."/>
            <person name="Taher L."/>
            <person name="Blitz I.L."/>
            <person name="Blumberg B."/>
            <person name="Dichmann D.S."/>
            <person name="Dubchak I."/>
            <person name="Amaya E."/>
            <person name="Detter J.C."/>
            <person name="Fletcher R."/>
            <person name="Gerhard D.S."/>
            <person name="Goodstein D."/>
            <person name="Graves T."/>
            <person name="Grigoriev I.V."/>
            <person name="Grimwood J."/>
            <person name="Kawashima T."/>
            <person name="Lindquist E."/>
            <person name="Lucas S.M."/>
            <person name="Mead P.E."/>
            <person name="Mitros T."/>
            <person name="Ogino H."/>
            <person name="Ohta Y."/>
            <person name="Poliakov A.V."/>
            <person name="Pollet N."/>
            <person name="Robert J."/>
            <person name="Salamov A."/>
            <person name="Sater A.K."/>
            <person name="Schmutz J."/>
            <person name="Terry A."/>
            <person name="Vize P.D."/>
            <person name="Warren W.C."/>
            <person name="Wells D."/>
            <person name="Wills A."/>
            <person name="Wilson R.K."/>
            <person name="Zimmerman L.B."/>
            <person name="Zorn A.M."/>
            <person name="Grainger R."/>
            <person name="Grammer T."/>
            <person name="Khokha M.K."/>
            <person name="Richardson P.M."/>
            <person name="Rokhsar D.S."/>
        </authorList>
    </citation>
    <scope>NUCLEOTIDE SEQUENCE [LARGE SCALE GENOMIC DNA]</scope>
    <source>
        <strain evidence="6">Nigerian</strain>
    </source>
</reference>
<dbReference type="InterPro" id="IPR005303">
    <property type="entry name" value="MOCOS_middle"/>
</dbReference>
<dbReference type="Pfam" id="PF03476">
    <property type="entry name" value="MOSC_N"/>
    <property type="match status" value="1"/>
</dbReference>
<dbReference type="InterPro" id="IPR000192">
    <property type="entry name" value="Aminotrans_V_dom"/>
</dbReference>
<keyword evidence="2 4" id="KW-0663">Pyridoxal phosphate</keyword>
<proteinExistence type="inferred from homology"/>
<keyword evidence="3 4" id="KW-0501">Molybdenum cofactor biosynthesis</keyword>
<organism evidence="6">
    <name type="scientific">Xenopus tropicalis</name>
    <name type="common">Western clawed frog</name>
    <name type="synonym">Silurana tropicalis</name>
    <dbReference type="NCBI Taxonomy" id="8364"/>
    <lineage>
        <taxon>Eukaryota</taxon>
        <taxon>Metazoa</taxon>
        <taxon>Chordata</taxon>
        <taxon>Craniata</taxon>
        <taxon>Vertebrata</taxon>
        <taxon>Euteleostomi</taxon>
        <taxon>Amphibia</taxon>
        <taxon>Batrachia</taxon>
        <taxon>Anura</taxon>
        <taxon>Pipoidea</taxon>
        <taxon>Pipidae</taxon>
        <taxon>Xenopodinae</taxon>
        <taxon>Xenopus</taxon>
        <taxon>Silurana</taxon>
    </lineage>
</organism>
<dbReference type="Pfam" id="PF00266">
    <property type="entry name" value="Aminotran_5"/>
    <property type="match status" value="1"/>
</dbReference>
<dbReference type="SUPFAM" id="SSF53383">
    <property type="entry name" value="PLP-dependent transferases"/>
    <property type="match status" value="1"/>
</dbReference>
<keyword evidence="1 4" id="KW-0808">Transferase</keyword>
<dbReference type="Ensembl" id="ENSXETT00000097294">
    <property type="protein sequence ID" value="ENSXETP00000082380"/>
    <property type="gene ID" value="ENSXETG00000038002"/>
</dbReference>
<sequence>MGVRDCLQIRVSPLRLGISGMSLDELLSAKHFQTFCRSPSDYGYGNTIEDMRRKEFSRIGDMTYLDNAGTTLFPQSLLDGFMKDLSENVYGNPHSHCISSRLTYETVEQTRYRILQHFNTSSEDYTVIFTAGSTAAMKLVAEIFPWTPNCLDNTGSRFCYLTDNHTSVIGIRGITKIINVLSVPVEPEDMLQSKNLESDYHHQGEYHKTPHLFCYPAQSNFSGTKYPLAWIEKIRLGKLFPLGTPGCWFVLLDASSYVSTSPLDLSSYQPDFVTISFYKIFGFPTGLGALIVSNRVTHLLRKNYFGGGTSAAYLSGEDFYVPKASTSDRYEDGTISFLDIIAIKYGFDTLERLTGGMEHIQNHTHTLASYTYSVLSALRYANGASVIQIYSDTEFRMLDVQGPVINFNVLDESGGIIGYSQVDKLASLYNIHFRTGCFCNSGACQKHLRNSNMDVKQNLMAGHVCGDNIDVINGQPTGSIRISFGFMSTFEDARVFITFIIECFIKKPTYKLYATESLQRQYQTNRLTESDTSKEVQYLQNNRSHCEDVCLPHNHILNNVSMASNICTCKSREISSLSTNHKAITLAAIYLYPIKSCAPFQVSQWPVTEQGLLFDRNWMIVNENRVCFSQKNEPKLCLIHPSIDLKKNIMIIKAKGMDPIETPLMDDSDAKAPVCQNKVCGDRVHTYDCGEKIADWLSRFLNRKCHLIRQSSNFSRFANANRKGLLGVPHSTLSLVNEAQYLLVNRASIVYLRQQLESSDIEIDQLTQRFRANIVINGSQPFEEENWAEVFIDGLHFQVSGKCNRCQIICIDQHTGEKKKDVFQTLSTCREGKATFGMYLLNSSCSLYPALLKVGSPVIFAASASRQSKNTAK</sequence>
<dbReference type="InParanoid" id="A0A6I8R9Z3"/>
<dbReference type="InterPro" id="IPR005302">
    <property type="entry name" value="MoCF_Sase_C"/>
</dbReference>
<gene>
    <name evidence="4" type="primary">MOCOS</name>
    <name evidence="6" type="synonym">mocos</name>
</gene>
<dbReference type="SUPFAM" id="SSF141673">
    <property type="entry name" value="MOSC N-terminal domain-like"/>
    <property type="match status" value="1"/>
</dbReference>
<dbReference type="GO" id="GO:0008265">
    <property type="term" value="F:molybdenum cofactor sulfurtransferase activity"/>
    <property type="evidence" value="ECO:0007669"/>
    <property type="project" value="UniProtKB-UniRule"/>
</dbReference>
<dbReference type="SUPFAM" id="SSF50800">
    <property type="entry name" value="PK beta-barrel domain-like"/>
    <property type="match status" value="1"/>
</dbReference>
<feature type="active site" evidence="4">
    <location>
        <position position="439"/>
    </location>
</feature>
<feature type="modified residue" description="N6-(pyridoxal phosphate)lysine" evidence="4">
    <location>
        <position position="279"/>
    </location>
</feature>
<evidence type="ECO:0000256" key="2">
    <source>
        <dbReference type="ARBA" id="ARBA00022898"/>
    </source>
</evidence>
<evidence type="ECO:0000259" key="5">
    <source>
        <dbReference type="PROSITE" id="PS51340"/>
    </source>
</evidence>
<dbReference type="InterPro" id="IPR028886">
    <property type="entry name" value="MoCo_sulfurase"/>
</dbReference>
<comment type="catalytic activity">
    <reaction evidence="4">
        <text>Mo-molybdopterin + L-cysteine + AH2 = thio-Mo-molybdopterin + L-alanine + A + H2O</text>
        <dbReference type="Rhea" id="RHEA:42636"/>
        <dbReference type="ChEBI" id="CHEBI:13193"/>
        <dbReference type="ChEBI" id="CHEBI:15377"/>
        <dbReference type="ChEBI" id="CHEBI:17499"/>
        <dbReference type="ChEBI" id="CHEBI:35235"/>
        <dbReference type="ChEBI" id="CHEBI:57972"/>
        <dbReference type="ChEBI" id="CHEBI:71302"/>
        <dbReference type="ChEBI" id="CHEBI:82685"/>
        <dbReference type="EC" id="2.8.1.9"/>
    </reaction>
</comment>
<dbReference type="InterPro" id="IPR015424">
    <property type="entry name" value="PyrdxlP-dep_Trfase"/>
</dbReference>
<dbReference type="AlphaFoldDB" id="A0A6I8R9Z3"/>
<dbReference type="Pfam" id="PF03473">
    <property type="entry name" value="MOSC"/>
    <property type="match status" value="1"/>
</dbReference>
<evidence type="ECO:0000256" key="3">
    <source>
        <dbReference type="ARBA" id="ARBA00023150"/>
    </source>
</evidence>
<dbReference type="PANTHER" id="PTHR14237">
    <property type="entry name" value="MOLYBDOPTERIN COFACTOR SULFURASE MOSC"/>
    <property type="match status" value="1"/>
</dbReference>
<dbReference type="GeneTree" id="ENSGT00940000157051"/>
<dbReference type="EC" id="2.8.1.9" evidence="4"/>
<dbReference type="PROSITE" id="PS51340">
    <property type="entry name" value="MOSC"/>
    <property type="match status" value="1"/>
</dbReference>
<dbReference type="GO" id="GO:0030151">
    <property type="term" value="F:molybdenum ion binding"/>
    <property type="evidence" value="ECO:0007669"/>
    <property type="project" value="UniProtKB-UniRule"/>
</dbReference>
<evidence type="ECO:0000256" key="1">
    <source>
        <dbReference type="ARBA" id="ARBA00022679"/>
    </source>
</evidence>
<dbReference type="InterPro" id="IPR011037">
    <property type="entry name" value="Pyrv_Knase-like_insert_dom_sf"/>
</dbReference>
<comment type="function">
    <text evidence="4">Sulfurates the molybdenum cofactor. Sulfation of molybdenum is essential for xanthine dehydrogenase (XDH) and aldehyde oxidase (ADO) enzymes in which molybdenum cofactor is liganded by 1 oxygen and 1 sulfur atom in active form.</text>
</comment>
<dbReference type="FunCoup" id="A0A6I8R9Z3">
    <property type="interactions" value="424"/>
</dbReference>
<reference evidence="6" key="2">
    <citation type="submission" date="2020-05" db="UniProtKB">
        <authorList>
            <consortium name="Ensembl"/>
        </authorList>
    </citation>
    <scope>IDENTIFICATION</scope>
</reference>
<dbReference type="Bgee" id="ENSXETG00000038002">
    <property type="expression patterns" value="Expressed in mesonephros and 7 other cell types or tissues"/>
</dbReference>
<accession>A0A6I8R9Z3</accession>
<dbReference type="HAMAP" id="MF_03050">
    <property type="entry name" value="MOCOS"/>
    <property type="match status" value="1"/>
</dbReference>
<name>A0A6I8R9Z3_XENTR</name>
<comment type="cofactor">
    <cofactor evidence="4">
        <name>pyridoxal 5'-phosphate</name>
        <dbReference type="ChEBI" id="CHEBI:597326"/>
    </cofactor>
</comment>
<comment type="similarity">
    <text evidence="4">Belongs to the class-V pyridoxal-phosphate-dependent aminotransferase family. MOCOS subfamily.</text>
</comment>
<dbReference type="GO" id="GO:0016829">
    <property type="term" value="F:lyase activity"/>
    <property type="evidence" value="ECO:0007669"/>
    <property type="project" value="UniProtKB-UniRule"/>
</dbReference>
<evidence type="ECO:0000256" key="4">
    <source>
        <dbReference type="HAMAP-Rule" id="MF_03050"/>
    </source>
</evidence>
<feature type="domain" description="MOSC" evidence="5">
    <location>
        <begin position="715"/>
        <end position="861"/>
    </location>
</feature>
<dbReference type="PANTHER" id="PTHR14237:SF80">
    <property type="entry name" value="MOLYBDENUM COFACTOR SULFURASE"/>
    <property type="match status" value="1"/>
</dbReference>
<evidence type="ECO:0000313" key="6">
    <source>
        <dbReference type="Ensembl" id="ENSXETP00000082380"/>
    </source>
</evidence>
<protein>
    <recommendedName>
        <fullName evidence="4">Molybdenum cofactor sulfurase</fullName>
        <shortName evidence="4">MCS</shortName>
        <shortName evidence="4">MOS</shortName>
        <shortName evidence="4">MoCo sulfurase</shortName>
        <ecNumber evidence="4">2.8.1.9</ecNumber>
    </recommendedName>
    <alternativeName>
        <fullName evidence="4">Molybdenum cofactor sulfurtransferase</fullName>
    </alternativeName>
</protein>
<dbReference type="GO" id="GO:0006777">
    <property type="term" value="P:Mo-molybdopterin cofactor biosynthetic process"/>
    <property type="evidence" value="ECO:0007669"/>
    <property type="project" value="UniProtKB-UniRule"/>
</dbReference>
<dbReference type="Gene3D" id="3.40.640.10">
    <property type="entry name" value="Type I PLP-dependent aspartate aminotransferase-like (Major domain)"/>
    <property type="match status" value="1"/>
</dbReference>